<dbReference type="SUPFAM" id="SSF56529">
    <property type="entry name" value="FAH"/>
    <property type="match status" value="1"/>
</dbReference>
<dbReference type="AlphaFoldDB" id="A0A1C3K1J2"/>
<dbReference type="KEGG" id="odi:ODI_R1803"/>
<dbReference type="PANTHER" id="PTHR42796">
    <property type="entry name" value="FUMARYLACETOACETATE HYDROLASE DOMAIN-CONTAINING PROTEIN 2A-RELATED"/>
    <property type="match status" value="1"/>
</dbReference>
<dbReference type="GO" id="GO:0016787">
    <property type="term" value="F:hydrolase activity"/>
    <property type="evidence" value="ECO:0007669"/>
    <property type="project" value="UniProtKB-KW"/>
</dbReference>
<reference evidence="6 7" key="2">
    <citation type="submission" date="2017-08" db="EMBL/GenBank/DDBJ databases">
        <authorList>
            <person name="de Groot N.N."/>
        </authorList>
    </citation>
    <scope>NUCLEOTIDE SEQUENCE [LARGE SCALE GENOMIC DNA]</scope>
    <source>
        <strain evidence="6">Orrdi1</strain>
    </source>
</reference>
<feature type="domain" description="Fumarylacetoacetase-like C-terminal" evidence="4">
    <location>
        <begin position="90"/>
        <end position="294"/>
    </location>
</feature>
<dbReference type="InterPro" id="IPR011234">
    <property type="entry name" value="Fumarylacetoacetase-like_C"/>
</dbReference>
<keyword evidence="5" id="KW-0378">Hydrolase</keyword>
<keyword evidence="7" id="KW-1185">Reference proteome</keyword>
<evidence type="ECO:0000256" key="1">
    <source>
        <dbReference type="ARBA" id="ARBA00001946"/>
    </source>
</evidence>
<dbReference type="PANTHER" id="PTHR42796:SF4">
    <property type="entry name" value="FUMARYLACETOACETATE HYDROLASE DOMAIN-CONTAINING PROTEIN 2A"/>
    <property type="match status" value="1"/>
</dbReference>
<evidence type="ECO:0000259" key="4">
    <source>
        <dbReference type="Pfam" id="PF01557"/>
    </source>
</evidence>
<sequence>MRFVSFHREDGVIVPGWLQGDPDGGQARVLDGAHPACVAVLDGLRPDMLAWVERGLAEVGQRLQSLAPPPEAWRPLAGLRLAAPLPRPGKIVGAAFNYTDALAERNMTPPGEPAVFVKSGRTVIGPGEAIVLAPGVEQVTYEAELAAVIGKPALRVSREDALSHVCAYAVFNDVSATALVKADGGFVRGKNQPTSGPLGPWLTTPDAAGDPMALDIGLDVDGDVLQRSSTSRMLFGLAELIAHISARMPLDPGDVIATGTPAGVAGAHTPPRWLAPGTTVTLRIAGLGGFSNPVIAAAG</sequence>
<proteinExistence type="inferred from homology"/>
<evidence type="ECO:0000256" key="2">
    <source>
        <dbReference type="ARBA" id="ARBA00010211"/>
    </source>
</evidence>
<comment type="similarity">
    <text evidence="2">Belongs to the FAH family.</text>
</comment>
<dbReference type="OrthoDB" id="9805307at2"/>
<evidence type="ECO:0000313" key="6">
    <source>
        <dbReference type="EMBL" id="SOE49035.1"/>
    </source>
</evidence>
<dbReference type="Gene3D" id="3.90.850.10">
    <property type="entry name" value="Fumarylacetoacetase-like, C-terminal domain"/>
    <property type="match status" value="1"/>
</dbReference>
<organism evidence="5 7">
    <name type="scientific">Orrella dioscoreae</name>
    <dbReference type="NCBI Taxonomy" id="1851544"/>
    <lineage>
        <taxon>Bacteria</taxon>
        <taxon>Pseudomonadati</taxon>
        <taxon>Pseudomonadota</taxon>
        <taxon>Betaproteobacteria</taxon>
        <taxon>Burkholderiales</taxon>
        <taxon>Alcaligenaceae</taxon>
        <taxon>Orrella</taxon>
    </lineage>
</organism>
<dbReference type="STRING" id="1851544.ODI_01593"/>
<reference evidence="5 7" key="1">
    <citation type="submission" date="2016-06" db="EMBL/GenBank/DDBJ databases">
        <authorList>
            <person name="Kjaerup R.B."/>
            <person name="Dalgaard T.S."/>
            <person name="Juul-Madsen H.R."/>
        </authorList>
    </citation>
    <scope>NUCLEOTIDE SEQUENCE [LARGE SCALE GENOMIC DNA]</scope>
    <source>
        <strain evidence="5">Orrdi1</strain>
    </source>
</reference>
<evidence type="ECO:0000313" key="5">
    <source>
        <dbReference type="EMBL" id="SBT25278.1"/>
    </source>
</evidence>
<evidence type="ECO:0000313" key="7">
    <source>
        <dbReference type="Proteomes" id="UP000078558"/>
    </source>
</evidence>
<dbReference type="Pfam" id="PF01557">
    <property type="entry name" value="FAA_hydrolase"/>
    <property type="match status" value="1"/>
</dbReference>
<dbReference type="GO" id="GO:0046872">
    <property type="term" value="F:metal ion binding"/>
    <property type="evidence" value="ECO:0007669"/>
    <property type="project" value="UniProtKB-KW"/>
</dbReference>
<dbReference type="InterPro" id="IPR051121">
    <property type="entry name" value="FAH"/>
</dbReference>
<dbReference type="InterPro" id="IPR036663">
    <property type="entry name" value="Fumarylacetoacetase_C_sf"/>
</dbReference>
<dbReference type="Proteomes" id="UP000078558">
    <property type="component" value="Chromosome I"/>
</dbReference>
<comment type="cofactor">
    <cofactor evidence="1">
        <name>Mg(2+)</name>
        <dbReference type="ChEBI" id="CHEBI:18420"/>
    </cofactor>
</comment>
<dbReference type="GO" id="GO:0044281">
    <property type="term" value="P:small molecule metabolic process"/>
    <property type="evidence" value="ECO:0007669"/>
    <property type="project" value="UniProtKB-ARBA"/>
</dbReference>
<dbReference type="EMBL" id="FLRC01000016">
    <property type="protein sequence ID" value="SBT25278.1"/>
    <property type="molecule type" value="Genomic_DNA"/>
</dbReference>
<gene>
    <name evidence="5" type="ORF">ODI_01593</name>
    <name evidence="6" type="ORF">ODI_R1803</name>
</gene>
<accession>A0A1C3K1J2</accession>
<evidence type="ECO:0000256" key="3">
    <source>
        <dbReference type="ARBA" id="ARBA00022723"/>
    </source>
</evidence>
<dbReference type="RefSeq" id="WP_067752926.1">
    <property type="nucleotide sequence ID" value="NZ_LT907988.1"/>
</dbReference>
<dbReference type="EMBL" id="LT907988">
    <property type="protein sequence ID" value="SOE49035.1"/>
    <property type="molecule type" value="Genomic_DNA"/>
</dbReference>
<protein>
    <submittedName>
        <fullName evidence="5">Fumarylacetoacetate hydrolase family protein</fullName>
    </submittedName>
</protein>
<name>A0A1C3K1J2_9BURK</name>
<keyword evidence="3" id="KW-0479">Metal-binding</keyword>